<dbReference type="GO" id="GO:0004494">
    <property type="term" value="F:methylmalonyl-CoA mutase activity"/>
    <property type="evidence" value="ECO:0007669"/>
    <property type="project" value="InterPro"/>
</dbReference>
<keyword evidence="5" id="KW-0413">Isomerase</keyword>
<proteinExistence type="inferred from homology"/>
<protein>
    <submittedName>
        <fullName evidence="8">Protein meaA</fullName>
    </submittedName>
</protein>
<dbReference type="InterPro" id="IPR016176">
    <property type="entry name" value="Cbl-dep_enz_cat"/>
</dbReference>
<dbReference type="NCBIfam" id="TIGR00641">
    <property type="entry name" value="acid_CoA_mut_N"/>
    <property type="match status" value="1"/>
</dbReference>
<dbReference type="Pfam" id="PF02310">
    <property type="entry name" value="B12-binding"/>
    <property type="match status" value="1"/>
</dbReference>
<organism evidence="8 9">
    <name type="scientific">Stappia taiwanensis</name>
    <dbReference type="NCBI Taxonomy" id="992267"/>
    <lineage>
        <taxon>Bacteria</taxon>
        <taxon>Pseudomonadati</taxon>
        <taxon>Pseudomonadota</taxon>
        <taxon>Alphaproteobacteria</taxon>
        <taxon>Hyphomicrobiales</taxon>
        <taxon>Stappiaceae</taxon>
        <taxon>Stappia</taxon>
    </lineage>
</organism>
<comment type="cofactor">
    <cofactor evidence="1">
        <name>adenosylcob(III)alamin</name>
        <dbReference type="ChEBI" id="CHEBI:18408"/>
    </cofactor>
</comment>
<dbReference type="AlphaFoldDB" id="A0A838XJP9"/>
<dbReference type="RefSeq" id="WP_181759743.1">
    <property type="nucleotide sequence ID" value="NZ_BMCR01000006.1"/>
</dbReference>
<dbReference type="InterPro" id="IPR036724">
    <property type="entry name" value="Cobalamin-bd_sf"/>
</dbReference>
<evidence type="ECO:0000259" key="7">
    <source>
        <dbReference type="PROSITE" id="PS51332"/>
    </source>
</evidence>
<gene>
    <name evidence="8" type="ORF">H1W37_07855</name>
</gene>
<dbReference type="GO" id="GO:0046872">
    <property type="term" value="F:metal ion binding"/>
    <property type="evidence" value="ECO:0007669"/>
    <property type="project" value="UniProtKB-KW"/>
</dbReference>
<dbReference type="PANTHER" id="PTHR48101:SF3">
    <property type="entry name" value="COENZYME B12-DEPENDENT MUTASE"/>
    <property type="match status" value="1"/>
</dbReference>
<reference evidence="8 9" key="2">
    <citation type="submission" date="2020-08" db="EMBL/GenBank/DDBJ databases">
        <title>Stappia taiwanensis sp. nov., isolated from a coastal thermal spring.</title>
        <authorList>
            <person name="Kampfer P."/>
        </authorList>
    </citation>
    <scope>NUCLEOTIDE SEQUENCE [LARGE SCALE GENOMIC DNA]</scope>
    <source>
        <strain evidence="8 9">DSM 23284</strain>
    </source>
</reference>
<evidence type="ECO:0000256" key="2">
    <source>
        <dbReference type="ARBA" id="ARBA00008465"/>
    </source>
</evidence>
<reference evidence="8 9" key="1">
    <citation type="submission" date="2020-07" db="EMBL/GenBank/DDBJ databases">
        <authorList>
            <person name="Li M."/>
        </authorList>
    </citation>
    <scope>NUCLEOTIDE SEQUENCE [LARGE SCALE GENOMIC DNA]</scope>
    <source>
        <strain evidence="8 9">DSM 23284</strain>
    </source>
</reference>
<evidence type="ECO:0000313" key="9">
    <source>
        <dbReference type="Proteomes" id="UP000559404"/>
    </source>
</evidence>
<keyword evidence="6" id="KW-0170">Cobalt</keyword>
<evidence type="ECO:0000256" key="3">
    <source>
        <dbReference type="ARBA" id="ARBA00022628"/>
    </source>
</evidence>
<dbReference type="PROSITE" id="PS51332">
    <property type="entry name" value="B12_BINDING"/>
    <property type="match status" value="1"/>
</dbReference>
<dbReference type="SUPFAM" id="SSF51703">
    <property type="entry name" value="Cobalamin (vitamin B12)-dependent enzymes"/>
    <property type="match status" value="1"/>
</dbReference>
<dbReference type="InterPro" id="IPR006098">
    <property type="entry name" value="MMCoA_mutase_a_cat"/>
</dbReference>
<evidence type="ECO:0000313" key="8">
    <source>
        <dbReference type="EMBL" id="MBA4611559.1"/>
    </source>
</evidence>
<accession>A0A838XJP9</accession>
<evidence type="ECO:0000256" key="5">
    <source>
        <dbReference type="ARBA" id="ARBA00023235"/>
    </source>
</evidence>
<dbReference type="InterPro" id="IPR006099">
    <property type="entry name" value="MeMalonylCoA_mutase_a/b_cat"/>
</dbReference>
<evidence type="ECO:0000256" key="4">
    <source>
        <dbReference type="ARBA" id="ARBA00022723"/>
    </source>
</evidence>
<name>A0A838XJP9_9HYPH</name>
<dbReference type="PANTHER" id="PTHR48101">
    <property type="entry name" value="METHYLMALONYL-COA MUTASE, MITOCHONDRIAL-RELATED"/>
    <property type="match status" value="1"/>
</dbReference>
<dbReference type="InterPro" id="IPR006158">
    <property type="entry name" value="Cobalamin-bd"/>
</dbReference>
<dbReference type="Pfam" id="PF01642">
    <property type="entry name" value="MM_CoA_mutase"/>
    <property type="match status" value="1"/>
</dbReference>
<keyword evidence="9" id="KW-1185">Reference proteome</keyword>
<dbReference type="SUPFAM" id="SSF52242">
    <property type="entry name" value="Cobalamin (vitamin B12)-binding domain"/>
    <property type="match status" value="1"/>
</dbReference>
<dbReference type="Gene3D" id="3.20.20.240">
    <property type="entry name" value="Methylmalonyl-CoA mutase"/>
    <property type="match status" value="1"/>
</dbReference>
<comment type="similarity">
    <text evidence="2">Belongs to the methylmalonyl-CoA mutase family.</text>
</comment>
<dbReference type="GO" id="GO:0031419">
    <property type="term" value="F:cobalamin binding"/>
    <property type="evidence" value="ECO:0007669"/>
    <property type="project" value="UniProtKB-KW"/>
</dbReference>
<dbReference type="EMBL" id="JACEON010000005">
    <property type="protein sequence ID" value="MBA4611559.1"/>
    <property type="molecule type" value="Genomic_DNA"/>
</dbReference>
<keyword evidence="3" id="KW-0846">Cobalamin</keyword>
<sequence length="665" mass="72290">MSKTPSDTPHRDRPWIFRTYAGHSTARDSNRLYRTNLAKGQTGLSVAFDLPTQTGYDPDHALSRGEVGKVGVPIAHLGDMRALFSEIPLEKMNTSMTINATAPWLLALYVAAADEQGADRKLLAGTTQNDLIKEYLSRGTYVFPPAPSLRLTRDVIAWTYTEMPKWNPMNVCSYHLQEAGATPVQELSFALATAIAILDEVRGSGAIPPADFSKAVGRISFFVNAGMRFITEVCKMRAFAELWDEICRERYDVADERHRRFRYGVQVNSLGLTEQQPENNVYRILIEALAVVLSKNARARAVQLPAWNEALGLPRPFDQQWSLRVQQILAYETDLLEYADIFDGSTVITAKVDALKEEARAELARIEEMGGAIAAVESSYMKQALVASNAQRLAAIEAGEQIVVGVNKFTESEPSPLATGEDGGILTVPEHVEAEAIETLQAWRAERNDDGAARALAALKEAAQEGRNIMEPSIAAAKAGVTTGEWGAALREVFGEYRAPTGVGKAARSDGGDLDEVRSAVDTVSAKLGRRLKFLVGKPGLDGHSNGAEQIAVRARDCGMEVVYEGIRLTPAQIVNAALEEDVHIIGLSILSGSHLALVRDVMERLRASGIDDIPLIVGGIIPDEDAEALRAMGVAAVYTPKNFQLTDIMREVVEIVGARAELAA</sequence>
<evidence type="ECO:0000256" key="1">
    <source>
        <dbReference type="ARBA" id="ARBA00001922"/>
    </source>
</evidence>
<feature type="domain" description="B12-binding" evidence="7">
    <location>
        <begin position="531"/>
        <end position="660"/>
    </location>
</feature>
<evidence type="ECO:0000256" key="6">
    <source>
        <dbReference type="ARBA" id="ARBA00023285"/>
    </source>
</evidence>
<dbReference type="Gene3D" id="3.40.50.280">
    <property type="entry name" value="Cobalamin-binding domain"/>
    <property type="match status" value="1"/>
</dbReference>
<comment type="caution">
    <text evidence="8">The sequence shown here is derived from an EMBL/GenBank/DDBJ whole genome shotgun (WGS) entry which is preliminary data.</text>
</comment>
<dbReference type="Proteomes" id="UP000559404">
    <property type="component" value="Unassembled WGS sequence"/>
</dbReference>
<dbReference type="InterPro" id="IPR006159">
    <property type="entry name" value="Acid_CoA_mut_C"/>
</dbReference>
<keyword evidence="4" id="KW-0479">Metal-binding</keyword>
<dbReference type="NCBIfam" id="TIGR00640">
    <property type="entry name" value="acid_CoA_mut_C"/>
    <property type="match status" value="1"/>
</dbReference>
<dbReference type="CDD" id="cd02071">
    <property type="entry name" value="MM_CoA_mut_B12_BD"/>
    <property type="match status" value="1"/>
</dbReference>